<sequence length="278" mass="30809">MNEISNWKDITLNTLSDIGNRVLSVLPKLIGAVLVLLIGWAISKVIIILIKRILKLPQIERFSSKLSEQRFFGNINMKFGISKTILLFVKWALFLTALIIAADIMDWDFVSNEIGNLLRYLPQLFSALLVFFLGLYLARFVRKTVTGFYGSLDLGGAKAIGGILFYVIAIVTSVTALDQAGIDTTVLTNNVTLILGAFLLTVAISIGLGSKKIVESLLQSHYSRKNYEIGDKIEFNGMSGTIERIDNISLVLKTEKGKVVIPIKEIVENQVTLINDRT</sequence>
<proteinExistence type="predicted"/>
<organism evidence="3 4">
    <name type="scientific">Sediminicola luteus</name>
    <dbReference type="NCBI Taxonomy" id="319238"/>
    <lineage>
        <taxon>Bacteria</taxon>
        <taxon>Pseudomonadati</taxon>
        <taxon>Bacteroidota</taxon>
        <taxon>Flavobacteriia</taxon>
        <taxon>Flavobacteriales</taxon>
        <taxon>Flavobacteriaceae</taxon>
        <taxon>Sediminicola</taxon>
    </lineage>
</organism>
<keyword evidence="4" id="KW-1185">Reference proteome</keyword>
<evidence type="ECO:0000259" key="2">
    <source>
        <dbReference type="Pfam" id="PF00924"/>
    </source>
</evidence>
<dbReference type="EMBL" id="NBWU01000007">
    <property type="protein sequence ID" value="PCE62986.1"/>
    <property type="molecule type" value="Genomic_DNA"/>
</dbReference>
<dbReference type="InterPro" id="IPR045275">
    <property type="entry name" value="MscS_archaea/bacteria_type"/>
</dbReference>
<accession>A0A2A4G4S5</accession>
<dbReference type="Proteomes" id="UP000219559">
    <property type="component" value="Unassembled WGS sequence"/>
</dbReference>
<dbReference type="Gene3D" id="2.30.30.60">
    <property type="match status" value="1"/>
</dbReference>
<dbReference type="InterPro" id="IPR008910">
    <property type="entry name" value="MSC_TM_helix"/>
</dbReference>
<dbReference type="Gene3D" id="1.10.287.1260">
    <property type="match status" value="1"/>
</dbReference>
<evidence type="ECO:0000313" key="3">
    <source>
        <dbReference type="EMBL" id="PCE62986.1"/>
    </source>
</evidence>
<dbReference type="Pfam" id="PF05552">
    <property type="entry name" value="MS_channel_1st_1"/>
    <property type="match status" value="2"/>
</dbReference>
<comment type="caution">
    <text evidence="3">The sequence shown here is derived from an EMBL/GenBank/DDBJ whole genome shotgun (WGS) entry which is preliminary data.</text>
</comment>
<reference evidence="3 4" key="1">
    <citation type="submission" date="2017-04" db="EMBL/GenBank/DDBJ databases">
        <title>A new member of the family Flavobacteriaceae isolated from ascidians.</title>
        <authorList>
            <person name="Chen L."/>
        </authorList>
    </citation>
    <scope>NUCLEOTIDE SEQUENCE [LARGE SCALE GENOMIC DNA]</scope>
    <source>
        <strain evidence="3 4">HQA918</strain>
    </source>
</reference>
<dbReference type="InterPro" id="IPR006685">
    <property type="entry name" value="MscS_channel_2nd"/>
</dbReference>
<keyword evidence="1" id="KW-0472">Membrane</keyword>
<feature type="transmembrane region" description="Helical" evidence="1">
    <location>
        <begin position="117"/>
        <end position="138"/>
    </location>
</feature>
<evidence type="ECO:0000313" key="4">
    <source>
        <dbReference type="Proteomes" id="UP000219559"/>
    </source>
</evidence>
<feature type="transmembrane region" description="Helical" evidence="1">
    <location>
        <begin position="29"/>
        <end position="50"/>
    </location>
</feature>
<evidence type="ECO:0000256" key="1">
    <source>
        <dbReference type="SAM" id="Phobius"/>
    </source>
</evidence>
<dbReference type="Pfam" id="PF00924">
    <property type="entry name" value="MS_channel_2nd"/>
    <property type="match status" value="1"/>
</dbReference>
<feature type="transmembrane region" description="Helical" evidence="1">
    <location>
        <begin position="189"/>
        <end position="209"/>
    </location>
</feature>
<dbReference type="OrthoDB" id="1493289at2"/>
<dbReference type="RefSeq" id="WP_097441096.1">
    <property type="nucleotide sequence ID" value="NZ_KZ300477.1"/>
</dbReference>
<dbReference type="PANTHER" id="PTHR30221">
    <property type="entry name" value="SMALL-CONDUCTANCE MECHANOSENSITIVE CHANNEL"/>
    <property type="match status" value="1"/>
</dbReference>
<dbReference type="GO" id="GO:0008381">
    <property type="term" value="F:mechanosensitive monoatomic ion channel activity"/>
    <property type="evidence" value="ECO:0007669"/>
    <property type="project" value="InterPro"/>
</dbReference>
<feature type="transmembrane region" description="Helical" evidence="1">
    <location>
        <begin position="85"/>
        <end position="105"/>
    </location>
</feature>
<keyword evidence="1" id="KW-0812">Transmembrane</keyword>
<gene>
    <name evidence="3" type="ORF">B7P33_17065</name>
</gene>
<protein>
    <recommendedName>
        <fullName evidence="2">Mechanosensitive ion channel MscS domain-containing protein</fullName>
    </recommendedName>
</protein>
<dbReference type="PANTHER" id="PTHR30221:SF1">
    <property type="entry name" value="SMALL-CONDUCTANCE MECHANOSENSITIVE CHANNEL"/>
    <property type="match status" value="1"/>
</dbReference>
<dbReference type="AlphaFoldDB" id="A0A2A4G4S5"/>
<keyword evidence="1" id="KW-1133">Transmembrane helix</keyword>
<dbReference type="InterPro" id="IPR023408">
    <property type="entry name" value="MscS_beta-dom_sf"/>
</dbReference>
<name>A0A2A4G4S5_9FLAO</name>
<dbReference type="GO" id="GO:0016020">
    <property type="term" value="C:membrane"/>
    <property type="evidence" value="ECO:0007669"/>
    <property type="project" value="InterPro"/>
</dbReference>
<feature type="domain" description="Mechanosensitive ion channel MscS" evidence="2">
    <location>
        <begin position="224"/>
        <end position="272"/>
    </location>
</feature>
<feature type="transmembrane region" description="Helical" evidence="1">
    <location>
        <begin position="159"/>
        <end position="177"/>
    </location>
</feature>